<keyword evidence="3" id="KW-1185">Reference proteome</keyword>
<organism evidence="2 3">
    <name type="scientific">Lactuca saligna</name>
    <name type="common">Willowleaf lettuce</name>
    <dbReference type="NCBI Taxonomy" id="75948"/>
    <lineage>
        <taxon>Eukaryota</taxon>
        <taxon>Viridiplantae</taxon>
        <taxon>Streptophyta</taxon>
        <taxon>Embryophyta</taxon>
        <taxon>Tracheophyta</taxon>
        <taxon>Spermatophyta</taxon>
        <taxon>Magnoliopsida</taxon>
        <taxon>eudicotyledons</taxon>
        <taxon>Gunneridae</taxon>
        <taxon>Pentapetalae</taxon>
        <taxon>asterids</taxon>
        <taxon>campanulids</taxon>
        <taxon>Asterales</taxon>
        <taxon>Asteraceae</taxon>
        <taxon>Cichorioideae</taxon>
        <taxon>Cichorieae</taxon>
        <taxon>Lactucinae</taxon>
        <taxon>Lactuca</taxon>
    </lineage>
</organism>
<reference evidence="2" key="1">
    <citation type="submission" date="2023-04" db="EMBL/GenBank/DDBJ databases">
        <authorList>
            <person name="Vijverberg K."/>
            <person name="Xiong W."/>
            <person name="Schranz E."/>
        </authorList>
    </citation>
    <scope>NUCLEOTIDE SEQUENCE</scope>
</reference>
<dbReference type="EMBL" id="OX465085">
    <property type="protein sequence ID" value="CAI9301160.1"/>
    <property type="molecule type" value="Genomic_DNA"/>
</dbReference>
<dbReference type="PANTHER" id="PTHR33116">
    <property type="entry name" value="REVERSE TRANSCRIPTASE ZINC-BINDING DOMAIN-CONTAINING PROTEIN-RELATED-RELATED"/>
    <property type="match status" value="1"/>
</dbReference>
<dbReference type="Pfam" id="PF13966">
    <property type="entry name" value="zf-RVT"/>
    <property type="match status" value="1"/>
</dbReference>
<protein>
    <recommendedName>
        <fullName evidence="1">Reverse transcriptase zinc-binding domain-containing protein</fullName>
    </recommendedName>
</protein>
<dbReference type="PANTHER" id="PTHR33116:SF78">
    <property type="entry name" value="OS12G0587133 PROTEIN"/>
    <property type="match status" value="1"/>
</dbReference>
<gene>
    <name evidence="2" type="ORF">LSALG_LOCUS39736</name>
</gene>
<dbReference type="InterPro" id="IPR026960">
    <property type="entry name" value="RVT-Znf"/>
</dbReference>
<evidence type="ECO:0000259" key="1">
    <source>
        <dbReference type="Pfam" id="PF13966"/>
    </source>
</evidence>
<dbReference type="Proteomes" id="UP001177003">
    <property type="component" value="Chromosome 9"/>
</dbReference>
<dbReference type="AlphaFoldDB" id="A0AA35ZYB2"/>
<proteinExistence type="predicted"/>
<evidence type="ECO:0000313" key="2">
    <source>
        <dbReference type="EMBL" id="CAI9301160.1"/>
    </source>
</evidence>
<evidence type="ECO:0000313" key="3">
    <source>
        <dbReference type="Proteomes" id="UP001177003"/>
    </source>
</evidence>
<feature type="domain" description="Reverse transcriptase zinc-binding" evidence="1">
    <location>
        <begin position="207"/>
        <end position="269"/>
    </location>
</feature>
<name>A0AA35ZYB2_LACSI</name>
<sequence length="374" mass="43185">MNMTDLEFQNSPISIIDNLEKLRRRFLWGGSEEKQKINWVAWKVVLGSKSFGGLGVGSLASLNWALLTKWIWSIVNVFSTLGNIDIDVTDIFEFQVGNGKKILFWLDDWLKNETLAVKFPSLYALDKRKSCLLGDRWVNGVFSWAWKRKPNNSQELLELESILDVTRMVVRSNGPDTWRSRLSDDGFFRVCDLRALIDSKLTAPINNPMVWLHLVPIKCISFVWRACMGRIPTTVALSKRGINMSSTSCQMCFNGMDTADHILLDCPIAFDSLRWIFNWCDISIQRFLSISDLVNFAASWGNCPKKRNIFIAICYGFLWCMWKARNDVWFNKIQVNSSKLADNVISMVFSWLKYRGNFGNCRWDCWVCSPFDIL</sequence>
<accession>A0AA35ZYB2</accession>